<keyword evidence="3" id="KW-1133">Transmembrane helix</keyword>
<evidence type="ECO:0000256" key="5">
    <source>
        <dbReference type="SAM" id="SignalP"/>
    </source>
</evidence>
<accession>A0ABW7N5R9</accession>
<evidence type="ECO:0000256" key="2">
    <source>
        <dbReference type="ARBA" id="ARBA00022692"/>
    </source>
</evidence>
<dbReference type="Proteomes" id="UP001610063">
    <property type="component" value="Unassembled WGS sequence"/>
</dbReference>
<evidence type="ECO:0000313" key="8">
    <source>
        <dbReference type="Proteomes" id="UP001610063"/>
    </source>
</evidence>
<gene>
    <name evidence="7" type="ORF">ACHKAR_01270</name>
</gene>
<evidence type="ECO:0000256" key="3">
    <source>
        <dbReference type="ARBA" id="ARBA00022989"/>
    </source>
</evidence>
<feature type="signal peptide" evidence="5">
    <location>
        <begin position="1"/>
        <end position="19"/>
    </location>
</feature>
<protein>
    <submittedName>
        <fullName evidence="7">TonB family protein</fullName>
    </submittedName>
</protein>
<dbReference type="Gene3D" id="3.30.1150.10">
    <property type="match status" value="1"/>
</dbReference>
<organism evidence="7 8">
    <name type="scientific">Marinoscillum luteum</name>
    <dbReference type="NCBI Taxonomy" id="861051"/>
    <lineage>
        <taxon>Bacteria</taxon>
        <taxon>Pseudomonadati</taxon>
        <taxon>Bacteroidota</taxon>
        <taxon>Cytophagia</taxon>
        <taxon>Cytophagales</taxon>
        <taxon>Reichenbachiellaceae</taxon>
        <taxon>Marinoscillum</taxon>
    </lineage>
</organism>
<keyword evidence="2" id="KW-0812">Transmembrane</keyword>
<sequence>MKKYIFFLALLTVAVLAFATSDSNLSLQAKAINLDEVAESIKYPTMSNESGIEGTVIMYLEIDAEGNISNTTALAYPCSKLKETVELALNDLKFEPARNIEGEAVASTLRIPFDFQLKID</sequence>
<dbReference type="PROSITE" id="PS52015">
    <property type="entry name" value="TONB_CTD"/>
    <property type="match status" value="1"/>
</dbReference>
<dbReference type="NCBIfam" id="TIGR01352">
    <property type="entry name" value="tonB_Cterm"/>
    <property type="match status" value="1"/>
</dbReference>
<reference evidence="7 8" key="1">
    <citation type="journal article" date="2013" name="Int. J. Syst. Evol. Microbiol.">
        <title>Marinoscillum luteum sp. nov., isolated from marine sediment.</title>
        <authorList>
            <person name="Cha I.T."/>
            <person name="Park S.J."/>
            <person name="Kim S.J."/>
            <person name="Kim J.G."/>
            <person name="Jung M.Y."/>
            <person name="Shin K.S."/>
            <person name="Kwon K.K."/>
            <person name="Yang S.H."/>
            <person name="Seo Y.S."/>
            <person name="Rhee S.K."/>
        </authorList>
    </citation>
    <scope>NUCLEOTIDE SEQUENCE [LARGE SCALE GENOMIC DNA]</scope>
    <source>
        <strain evidence="7 8">KCTC 23939</strain>
    </source>
</reference>
<dbReference type="InterPro" id="IPR006260">
    <property type="entry name" value="TonB/TolA_C"/>
</dbReference>
<dbReference type="RefSeq" id="WP_395415843.1">
    <property type="nucleotide sequence ID" value="NZ_JBIPKE010000008.1"/>
</dbReference>
<evidence type="ECO:0000256" key="1">
    <source>
        <dbReference type="ARBA" id="ARBA00004167"/>
    </source>
</evidence>
<evidence type="ECO:0000256" key="4">
    <source>
        <dbReference type="ARBA" id="ARBA00023136"/>
    </source>
</evidence>
<keyword evidence="4" id="KW-0472">Membrane</keyword>
<evidence type="ECO:0000313" key="7">
    <source>
        <dbReference type="EMBL" id="MFH6982044.1"/>
    </source>
</evidence>
<dbReference type="Pfam" id="PF03544">
    <property type="entry name" value="TonB_C"/>
    <property type="match status" value="1"/>
</dbReference>
<keyword evidence="5" id="KW-0732">Signal</keyword>
<comment type="caution">
    <text evidence="7">The sequence shown here is derived from an EMBL/GenBank/DDBJ whole genome shotgun (WGS) entry which is preliminary data.</text>
</comment>
<comment type="subcellular location">
    <subcellularLocation>
        <location evidence="1">Membrane</location>
        <topology evidence="1">Single-pass membrane protein</topology>
    </subcellularLocation>
</comment>
<dbReference type="SUPFAM" id="SSF74653">
    <property type="entry name" value="TolA/TonB C-terminal domain"/>
    <property type="match status" value="1"/>
</dbReference>
<dbReference type="InterPro" id="IPR037682">
    <property type="entry name" value="TonB_C"/>
</dbReference>
<keyword evidence="8" id="KW-1185">Reference proteome</keyword>
<feature type="chain" id="PRO_5046520371" evidence="5">
    <location>
        <begin position="20"/>
        <end position="120"/>
    </location>
</feature>
<dbReference type="EMBL" id="JBIPKE010000008">
    <property type="protein sequence ID" value="MFH6982044.1"/>
    <property type="molecule type" value="Genomic_DNA"/>
</dbReference>
<name>A0ABW7N5R9_9BACT</name>
<feature type="domain" description="TonB C-terminal" evidence="6">
    <location>
        <begin position="28"/>
        <end position="120"/>
    </location>
</feature>
<evidence type="ECO:0000259" key="6">
    <source>
        <dbReference type="PROSITE" id="PS52015"/>
    </source>
</evidence>
<proteinExistence type="predicted"/>